<dbReference type="AlphaFoldDB" id="A0A916J4N9"/>
<evidence type="ECO:0000256" key="1">
    <source>
        <dbReference type="ARBA" id="ARBA00001927"/>
    </source>
</evidence>
<keyword evidence="9" id="KW-0408">Iron</keyword>
<evidence type="ECO:0000256" key="5">
    <source>
        <dbReference type="ARBA" id="ARBA00022485"/>
    </source>
</evidence>
<dbReference type="GO" id="GO:0046872">
    <property type="term" value="F:metal ion binding"/>
    <property type="evidence" value="ECO:0007669"/>
    <property type="project" value="UniProtKB-KW"/>
</dbReference>
<feature type="domain" description="4Fe-4S ferredoxin-type" evidence="12">
    <location>
        <begin position="177"/>
        <end position="206"/>
    </location>
</feature>
<name>A0A916J4N9_9PROT</name>
<accession>A0A916J4N9</accession>
<keyword evidence="8" id="KW-0249">Electron transport</keyword>
<feature type="domain" description="4Fe-4S ferredoxin-type" evidence="12">
    <location>
        <begin position="142"/>
        <end position="175"/>
    </location>
</feature>
<evidence type="ECO:0000256" key="4">
    <source>
        <dbReference type="ARBA" id="ARBA00022448"/>
    </source>
</evidence>
<dbReference type="Proteomes" id="UP000742786">
    <property type="component" value="Unassembled WGS sequence"/>
</dbReference>
<feature type="domain" description="4Fe-4S ferredoxin-type" evidence="12">
    <location>
        <begin position="21"/>
        <end position="49"/>
    </location>
</feature>
<dbReference type="GO" id="GO:0033797">
    <property type="term" value="F:selenate reductase activity"/>
    <property type="evidence" value="ECO:0007669"/>
    <property type="project" value="UniProtKB-EC"/>
</dbReference>
<dbReference type="GO" id="GO:0016020">
    <property type="term" value="C:membrane"/>
    <property type="evidence" value="ECO:0007669"/>
    <property type="project" value="TreeGrafter"/>
</dbReference>
<keyword evidence="14" id="KW-1185">Reference proteome</keyword>
<dbReference type="GO" id="GO:0009055">
    <property type="term" value="F:electron transfer activity"/>
    <property type="evidence" value="ECO:0007669"/>
    <property type="project" value="TreeGrafter"/>
</dbReference>
<proteinExistence type="predicted"/>
<dbReference type="EC" id="1.97.1.9" evidence="13"/>
<evidence type="ECO:0000256" key="6">
    <source>
        <dbReference type="ARBA" id="ARBA00022723"/>
    </source>
</evidence>
<dbReference type="RefSeq" id="WP_220637277.1">
    <property type="nucleotide sequence ID" value="NZ_CAJQUM010000001.1"/>
</dbReference>
<dbReference type="PANTHER" id="PTHR43518">
    <property type="entry name" value="NITRATE REDUCTASE BETA SUBUNIT"/>
    <property type="match status" value="1"/>
</dbReference>
<dbReference type="GO" id="GO:0051538">
    <property type="term" value="F:3 iron, 4 sulfur cluster binding"/>
    <property type="evidence" value="ECO:0007669"/>
    <property type="project" value="UniProtKB-KW"/>
</dbReference>
<dbReference type="GO" id="GO:0051539">
    <property type="term" value="F:4 iron, 4 sulfur cluster binding"/>
    <property type="evidence" value="ECO:0007669"/>
    <property type="project" value="UniProtKB-KW"/>
</dbReference>
<dbReference type="NCBIfam" id="NF042979">
    <property type="entry name" value="EthbenzDh_ebdB"/>
    <property type="match status" value="1"/>
</dbReference>
<dbReference type="PANTHER" id="PTHR43518:SF1">
    <property type="entry name" value="RESPIRATORY NITRATE REDUCTASE 1 BETA CHAIN"/>
    <property type="match status" value="1"/>
</dbReference>
<evidence type="ECO:0000313" key="13">
    <source>
        <dbReference type="EMBL" id="CAG4883892.1"/>
    </source>
</evidence>
<evidence type="ECO:0000313" key="14">
    <source>
        <dbReference type="Proteomes" id="UP000742786"/>
    </source>
</evidence>
<evidence type="ECO:0000256" key="7">
    <source>
        <dbReference type="ARBA" id="ARBA00022737"/>
    </source>
</evidence>
<protein>
    <submittedName>
        <fullName evidence="13">Selenate reductase subunit beta</fullName>
        <ecNumber evidence="13">1.97.1.9</ecNumber>
    </submittedName>
</protein>
<dbReference type="InterPro" id="IPR017839">
    <property type="entry name" value="DMSO_Rdtase_II_Fe-S_su"/>
</dbReference>
<evidence type="ECO:0000256" key="11">
    <source>
        <dbReference type="ARBA" id="ARBA00023291"/>
    </source>
</evidence>
<comment type="caution">
    <text evidence="13">The sequence shown here is derived from an EMBL/GenBank/DDBJ whole genome shotgun (WGS) entry which is preliminary data.</text>
</comment>
<comment type="subcellular location">
    <subcellularLocation>
        <location evidence="3">Cell envelope</location>
    </subcellularLocation>
</comment>
<evidence type="ECO:0000259" key="12">
    <source>
        <dbReference type="PROSITE" id="PS51379"/>
    </source>
</evidence>
<dbReference type="SUPFAM" id="SSF54862">
    <property type="entry name" value="4Fe-4S ferredoxins"/>
    <property type="match status" value="1"/>
</dbReference>
<keyword evidence="11" id="KW-0003">3Fe-4S</keyword>
<keyword evidence="6" id="KW-0479">Metal-binding</keyword>
<comment type="cofactor">
    <cofactor evidence="1">
        <name>[3Fe-4S] cluster</name>
        <dbReference type="ChEBI" id="CHEBI:21137"/>
    </cofactor>
</comment>
<dbReference type="GO" id="GO:0009061">
    <property type="term" value="P:anaerobic respiration"/>
    <property type="evidence" value="ECO:0007669"/>
    <property type="project" value="InterPro"/>
</dbReference>
<dbReference type="GO" id="GO:0042597">
    <property type="term" value="C:periplasmic space"/>
    <property type="evidence" value="ECO:0007669"/>
    <property type="project" value="InterPro"/>
</dbReference>
<evidence type="ECO:0000256" key="8">
    <source>
        <dbReference type="ARBA" id="ARBA00022982"/>
    </source>
</evidence>
<dbReference type="InterPro" id="IPR017896">
    <property type="entry name" value="4Fe4S_Fe-S-bd"/>
</dbReference>
<dbReference type="PROSITE" id="PS51379">
    <property type="entry name" value="4FE4S_FER_2"/>
    <property type="match status" value="3"/>
</dbReference>
<evidence type="ECO:0000256" key="10">
    <source>
        <dbReference type="ARBA" id="ARBA00023014"/>
    </source>
</evidence>
<evidence type="ECO:0000256" key="2">
    <source>
        <dbReference type="ARBA" id="ARBA00001966"/>
    </source>
</evidence>
<organism evidence="13 14">
    <name type="scientific">Georgfuchsia toluolica</name>
    <dbReference type="NCBI Taxonomy" id="424218"/>
    <lineage>
        <taxon>Bacteria</taxon>
        <taxon>Pseudomonadati</taxon>
        <taxon>Pseudomonadota</taxon>
        <taxon>Betaproteobacteria</taxon>
        <taxon>Nitrosomonadales</taxon>
        <taxon>Sterolibacteriaceae</taxon>
        <taxon>Georgfuchsia</taxon>
    </lineage>
</organism>
<dbReference type="NCBIfam" id="TIGR03478">
    <property type="entry name" value="DMSO_red_II_bet"/>
    <property type="match status" value="1"/>
</dbReference>
<dbReference type="Pfam" id="PF13247">
    <property type="entry name" value="Fer4_11"/>
    <property type="match status" value="1"/>
</dbReference>
<evidence type="ECO:0000256" key="3">
    <source>
        <dbReference type="ARBA" id="ARBA00004196"/>
    </source>
</evidence>
<keyword evidence="5" id="KW-0004">4Fe-4S</keyword>
<keyword evidence="13" id="KW-0560">Oxidoreductase</keyword>
<evidence type="ECO:0000256" key="9">
    <source>
        <dbReference type="ARBA" id="ARBA00023004"/>
    </source>
</evidence>
<dbReference type="CDD" id="cd10555">
    <property type="entry name" value="EBDH_beta"/>
    <property type="match status" value="1"/>
</dbReference>
<reference evidence="13" key="1">
    <citation type="submission" date="2021-04" db="EMBL/GenBank/DDBJ databases">
        <authorList>
            <person name="Hornung B."/>
        </authorList>
    </citation>
    <scope>NUCLEOTIDE SEQUENCE</scope>
    <source>
        <strain evidence="13">G5G6</strain>
    </source>
</reference>
<gene>
    <name evidence="13" type="primary">serB</name>
    <name evidence="13" type="ORF">GTOL_11775</name>
</gene>
<dbReference type="Gene3D" id="3.30.70.20">
    <property type="match status" value="3"/>
</dbReference>
<comment type="cofactor">
    <cofactor evidence="2">
        <name>[4Fe-4S] cluster</name>
        <dbReference type="ChEBI" id="CHEBI:49883"/>
    </cofactor>
</comment>
<keyword evidence="10" id="KW-0411">Iron-sulfur</keyword>
<dbReference type="GO" id="GO:0030313">
    <property type="term" value="C:cell envelope"/>
    <property type="evidence" value="ECO:0007669"/>
    <property type="project" value="UniProtKB-SubCell"/>
</dbReference>
<sequence>MTYVPGGNGDKKVLRKSKRQLATVIDLNKCLGCQTCVVACKNIWTRRPGTEYMRWANVTTYPGKGYPRDYEKKGGGFLKTRAQPGKMPSMIDFGDNFQFNHNEVYYEGKGQSVRLRPTSKVTGNDPEWGYNWDEDQGAGNWPNPYFFYFARMCNHCTNPACLAACPRGAIHKRENDGIVLVDQTSCKGYRYCFEACPYKAIYFNVVSQTSEKCILCFPRIDNGIANACNRQCPGRVRCFGYLDDKESQVHKLVKKWKVALPLHGEYGTTPNIYYIPPMGVRGFGKDGEITAESRIPVEILEGLFGPEVKRVLAVLHAERENMKDGRGSELMDILISKKWEDRFGGFTKPPLTQS</sequence>
<keyword evidence="7" id="KW-0677">Repeat</keyword>
<keyword evidence="4" id="KW-0813">Transport</keyword>
<dbReference type="EMBL" id="CAJQUM010000001">
    <property type="protein sequence ID" value="CAG4883892.1"/>
    <property type="molecule type" value="Genomic_DNA"/>
</dbReference>